<evidence type="ECO:0000313" key="2">
    <source>
        <dbReference type="Proteomes" id="UP000778951"/>
    </source>
</evidence>
<protein>
    <recommendedName>
        <fullName evidence="3">Lipoprotein</fullName>
    </recommendedName>
</protein>
<gene>
    <name evidence="1" type="ORF">HCT48_00720</name>
</gene>
<dbReference type="EMBL" id="JAATLM010000001">
    <property type="protein sequence ID" value="NIZ68746.1"/>
    <property type="molecule type" value="Genomic_DNA"/>
</dbReference>
<dbReference type="Proteomes" id="UP000778951">
    <property type="component" value="Unassembled WGS sequence"/>
</dbReference>
<name>A0A968GF86_9SPIO</name>
<dbReference type="RefSeq" id="WP_167694865.1">
    <property type="nucleotide sequence ID" value="NZ_CP118181.1"/>
</dbReference>
<dbReference type="AlphaFoldDB" id="A0A968GF86"/>
<sequence length="195" mass="21738">MIKKITFAFFLLGVSGCGLPTQILVAPPAVLSRNGALVTFELEKSNGFVLYYKVYSPDVDFDQNLSESGYSREEDIFRHFGYHKSFPSVANSVVKPRFIWQPMAGQAPPYIVELNTTTGQIFVKNGGGQILFQDELIRVNLLPFSAMERAHNDVGSQSNTGQLVWAGLNTELDIQTMTLQLSKPVFLHYSVINLD</sequence>
<comment type="caution">
    <text evidence="1">The sequence shown here is derived from an EMBL/GenBank/DDBJ whole genome shotgun (WGS) entry which is preliminary data.</text>
</comment>
<reference evidence="1" key="1">
    <citation type="submission" date="2020-03" db="EMBL/GenBank/DDBJ databases">
        <title>Spirochaetal bacteria isolated from arthropods constitute a novel genus Entomospira genus novum within the order Spirochaetales.</title>
        <authorList>
            <person name="Grana-Miraglia L."/>
            <person name="Sikutova S."/>
            <person name="Fingerle V."/>
            <person name="Sing A."/>
            <person name="Castillo-Ramirez S."/>
            <person name="Margos G."/>
            <person name="Rudolf I."/>
        </authorList>
    </citation>
    <scope>NUCLEOTIDE SEQUENCE</scope>
    <source>
        <strain evidence="1">BR149</strain>
    </source>
</reference>
<keyword evidence="2" id="KW-1185">Reference proteome</keyword>
<dbReference type="PROSITE" id="PS51257">
    <property type="entry name" value="PROKAR_LIPOPROTEIN"/>
    <property type="match status" value="1"/>
</dbReference>
<proteinExistence type="predicted"/>
<evidence type="ECO:0000313" key="1">
    <source>
        <dbReference type="EMBL" id="NIZ68746.1"/>
    </source>
</evidence>
<evidence type="ECO:0008006" key="3">
    <source>
        <dbReference type="Google" id="ProtNLM"/>
    </source>
</evidence>
<accession>A0A968GF86</accession>
<organism evidence="1 2">
    <name type="scientific">Entomospira culicis</name>
    <dbReference type="NCBI Taxonomy" id="2719989"/>
    <lineage>
        <taxon>Bacteria</taxon>
        <taxon>Pseudomonadati</taxon>
        <taxon>Spirochaetota</taxon>
        <taxon>Spirochaetia</taxon>
        <taxon>Spirochaetales</taxon>
        <taxon>Spirochaetaceae</taxon>
        <taxon>Entomospira</taxon>
    </lineage>
</organism>